<dbReference type="Proteomes" id="UP000018208">
    <property type="component" value="Unassembled WGS sequence"/>
</dbReference>
<dbReference type="VEuPathDB" id="GiardiaDB:SS50377_21208"/>
<dbReference type="EMBL" id="AUWU02000001">
    <property type="protein sequence ID" value="KAH0577854.1"/>
    <property type="molecule type" value="Genomic_DNA"/>
</dbReference>
<reference evidence="2" key="2">
    <citation type="submission" date="2020-12" db="EMBL/GenBank/DDBJ databases">
        <title>New Spironucleus salmonicida genome in near-complete chromosomes.</title>
        <authorList>
            <person name="Xu F."/>
            <person name="Kurt Z."/>
            <person name="Jimenez-Gonzalez A."/>
            <person name="Astvaldsson A."/>
            <person name="Andersson J.O."/>
            <person name="Svard S.G."/>
        </authorList>
    </citation>
    <scope>NUCLEOTIDE SEQUENCE</scope>
    <source>
        <strain evidence="2">ATCC 50377</strain>
    </source>
</reference>
<reference evidence="1 2" key="1">
    <citation type="journal article" date="2014" name="PLoS Genet.">
        <title>The Genome of Spironucleus salmonicida Highlights a Fish Pathogen Adapted to Fluctuating Environments.</title>
        <authorList>
            <person name="Xu F."/>
            <person name="Jerlstrom-Hultqvist J."/>
            <person name="Einarsson E."/>
            <person name="Astvaldsson A."/>
            <person name="Svard S.G."/>
            <person name="Andersson J.O."/>
        </authorList>
    </citation>
    <scope>NUCLEOTIDE SEQUENCE</scope>
    <source>
        <strain evidence="2">ATCC 50377</strain>
    </source>
</reference>
<evidence type="ECO:0000313" key="2">
    <source>
        <dbReference type="EMBL" id="KAH0577854.1"/>
    </source>
</evidence>
<sequence length="230" mass="26004">MSQFSLFKKLLNSDLKAANLLIIESLRTPQQFSIFLDLKNEDDHKLVIGDAITHIVSLANLNPQQYINLFDVLFAQYAKFLEFDQPDAQFRCCLALYSFFGAFLRRSFEEKIQSACRKFGASHRKIFADFVVVPLLANNEFGAAWEFEKEGNLLKKMCARGGSDGEIEVIAALINLHVSNGDDVSAQIEFLKLRFGAKLGSEISRIQKYMDTVNLKNGSSMEDSDKKLLE</sequence>
<gene>
    <name evidence="1" type="ORF">SS50377_16290</name>
    <name evidence="2" type="ORF">SS50377_21208</name>
</gene>
<dbReference type="AlphaFoldDB" id="V6LHF8"/>
<evidence type="ECO:0000313" key="1">
    <source>
        <dbReference type="EMBL" id="EST43982.1"/>
    </source>
</evidence>
<organism evidence="1">
    <name type="scientific">Spironucleus salmonicida</name>
    <dbReference type="NCBI Taxonomy" id="348837"/>
    <lineage>
        <taxon>Eukaryota</taxon>
        <taxon>Metamonada</taxon>
        <taxon>Diplomonadida</taxon>
        <taxon>Hexamitidae</taxon>
        <taxon>Hexamitinae</taxon>
        <taxon>Spironucleus</taxon>
    </lineage>
</organism>
<accession>V6LHF8</accession>
<proteinExistence type="predicted"/>
<keyword evidence="3" id="KW-1185">Reference proteome</keyword>
<dbReference type="EMBL" id="KI546130">
    <property type="protein sequence ID" value="EST43982.1"/>
    <property type="molecule type" value="Genomic_DNA"/>
</dbReference>
<protein>
    <submittedName>
        <fullName evidence="1">Uncharacterized protein</fullName>
    </submittedName>
</protein>
<evidence type="ECO:0000313" key="3">
    <source>
        <dbReference type="Proteomes" id="UP000018208"/>
    </source>
</evidence>
<name>V6LHF8_9EUKA</name>